<dbReference type="SUPFAM" id="SSF116734">
    <property type="entry name" value="DNA methylase specificity domain"/>
    <property type="match status" value="2"/>
</dbReference>
<dbReference type="STRING" id="632773.BBEV_0837"/>
<dbReference type="InterPro" id="IPR044946">
    <property type="entry name" value="Restrct_endonuc_typeI_TRD_sf"/>
</dbReference>
<keyword evidence="3" id="KW-0238">DNA-binding</keyword>
<dbReference type="EC" id="3.1.21.3" evidence="5"/>
<gene>
    <name evidence="5" type="ORF">BBEV_0837</name>
</gene>
<dbReference type="Gene3D" id="3.90.220.20">
    <property type="entry name" value="DNA methylase specificity domains"/>
    <property type="match status" value="2"/>
</dbReference>
<protein>
    <submittedName>
        <fullName evidence="5">Type I restriction-modification system, specificity subunit S</fullName>
        <ecNumber evidence="5">3.1.21.3</ecNumber>
    </submittedName>
</protein>
<dbReference type="PATRIC" id="fig|632773.3.peg.888"/>
<dbReference type="CDD" id="cd17289">
    <property type="entry name" value="RMtype1_S_BamJRS5ORF1993P-TRD1-CR1_like"/>
    <property type="match status" value="1"/>
</dbReference>
<reference evidence="5 6" key="1">
    <citation type="submission" date="2015-08" db="EMBL/GenBank/DDBJ databases">
        <title>The complete genome sequence of Bacillus beveridgei MLTeJB.</title>
        <authorList>
            <person name="Hanson T.E."/>
            <person name="Mesa C."/>
            <person name="Basesman S.M."/>
            <person name="Oremland R.S."/>
        </authorList>
    </citation>
    <scope>NUCLEOTIDE SEQUENCE [LARGE SCALE GENOMIC DNA]</scope>
    <source>
        <strain evidence="5 6">MLTeJB</strain>
    </source>
</reference>
<name>A0A1D7QTA7_9BACI</name>
<dbReference type="GO" id="GO:0009307">
    <property type="term" value="P:DNA restriction-modification system"/>
    <property type="evidence" value="ECO:0007669"/>
    <property type="project" value="UniProtKB-KW"/>
</dbReference>
<proteinExistence type="inferred from homology"/>
<feature type="domain" description="Type I restriction modification DNA specificity" evidence="4">
    <location>
        <begin position="4"/>
        <end position="185"/>
    </location>
</feature>
<keyword evidence="2" id="KW-0680">Restriction system</keyword>
<evidence type="ECO:0000256" key="1">
    <source>
        <dbReference type="ARBA" id="ARBA00010923"/>
    </source>
</evidence>
<organism evidence="5 6">
    <name type="scientific">Salisediminibacterium beveridgei</name>
    <dbReference type="NCBI Taxonomy" id="632773"/>
    <lineage>
        <taxon>Bacteria</taxon>
        <taxon>Bacillati</taxon>
        <taxon>Bacillota</taxon>
        <taxon>Bacilli</taxon>
        <taxon>Bacillales</taxon>
        <taxon>Bacillaceae</taxon>
        <taxon>Salisediminibacterium</taxon>
    </lineage>
</organism>
<dbReference type="Pfam" id="PF01420">
    <property type="entry name" value="Methylase_S"/>
    <property type="match status" value="1"/>
</dbReference>
<dbReference type="GO" id="GO:0009035">
    <property type="term" value="F:type I site-specific deoxyribonuclease activity"/>
    <property type="evidence" value="ECO:0007669"/>
    <property type="project" value="UniProtKB-EC"/>
</dbReference>
<evidence type="ECO:0000256" key="2">
    <source>
        <dbReference type="ARBA" id="ARBA00022747"/>
    </source>
</evidence>
<sequence>MKFKWKLKHIGDLCKVSSSKRVYLKDYVKSGVPFYRSREIIKLHNNEEILDTLYISNEKYNEIKEKSGVPVKGDILLTSVGTIGIPYLIQDNSPFYFKDGNLTWLHSFESEIDSRFIYYWINSSVGKHEIDKITIGSTQRALTMVSLRKLTIFLPPLSIQKKICDFLENLEQRILLNNQIISNLEELAQTLFKRWFVDFEFPNENGEPYKSSGGKMVESELGMIPEGWYAGYAKDIFEFAPRTSLKKGSVTKFVEMKNLVGSFAIPYWRYREFNGSGSKFIKGDTLLARITPCLENGKIGFVDFLKDSEVAWGSTEFITIRTKLNEFKHISFFFAKQEGFYNYAVKNMTGSSGRQRVSAKVLDNYLMPVPPTDMLIKYGEVTQSMANKINMLNKESYHLTELRDTLLPKLLSGEVEIPDDREVNNDVPVS</sequence>
<evidence type="ECO:0000259" key="4">
    <source>
        <dbReference type="Pfam" id="PF01420"/>
    </source>
</evidence>
<dbReference type="InterPro" id="IPR000055">
    <property type="entry name" value="Restrct_endonuc_typeI_TRD"/>
</dbReference>
<comment type="similarity">
    <text evidence="1">Belongs to the type-I restriction system S methylase family.</text>
</comment>
<evidence type="ECO:0000313" key="6">
    <source>
        <dbReference type="Proteomes" id="UP000094463"/>
    </source>
</evidence>
<keyword evidence="5" id="KW-0378">Hydrolase</keyword>
<dbReference type="REBASE" id="158273">
    <property type="entry name" value="S.BbeJBORF836P"/>
</dbReference>
<keyword evidence="6" id="KW-1185">Reference proteome</keyword>
<dbReference type="EMBL" id="CP012502">
    <property type="protein sequence ID" value="AOM82208.1"/>
    <property type="molecule type" value="Genomic_DNA"/>
</dbReference>
<dbReference type="InterPro" id="IPR052021">
    <property type="entry name" value="Type-I_RS_S_subunit"/>
</dbReference>
<dbReference type="Proteomes" id="UP000094463">
    <property type="component" value="Chromosome"/>
</dbReference>
<evidence type="ECO:0000313" key="5">
    <source>
        <dbReference type="EMBL" id="AOM82208.1"/>
    </source>
</evidence>
<accession>A0A1D7QTA7</accession>
<dbReference type="RefSeq" id="WP_069364322.1">
    <property type="nucleotide sequence ID" value="NZ_CP012502.1"/>
</dbReference>
<dbReference type="PANTHER" id="PTHR30408">
    <property type="entry name" value="TYPE-1 RESTRICTION ENZYME ECOKI SPECIFICITY PROTEIN"/>
    <property type="match status" value="1"/>
</dbReference>
<dbReference type="CDD" id="cd17260">
    <property type="entry name" value="RMtype1_S_EcoEI-TRD1-CR1_like"/>
    <property type="match status" value="1"/>
</dbReference>
<evidence type="ECO:0000256" key="3">
    <source>
        <dbReference type="ARBA" id="ARBA00023125"/>
    </source>
</evidence>
<dbReference type="OrthoDB" id="9795776at2"/>
<dbReference type="PANTHER" id="PTHR30408:SF13">
    <property type="entry name" value="TYPE I RESTRICTION ENZYME HINDI SPECIFICITY SUBUNIT"/>
    <property type="match status" value="1"/>
</dbReference>
<dbReference type="AlphaFoldDB" id="A0A1D7QTA7"/>
<dbReference type="Gene3D" id="1.10.287.1120">
    <property type="entry name" value="Bipartite methylase S protein"/>
    <property type="match status" value="1"/>
</dbReference>
<dbReference type="GO" id="GO:0003677">
    <property type="term" value="F:DNA binding"/>
    <property type="evidence" value="ECO:0007669"/>
    <property type="project" value="UniProtKB-KW"/>
</dbReference>
<dbReference type="KEGG" id="bbev:BBEV_0837"/>